<comment type="caution">
    <text evidence="2">The sequence shown here is derived from an EMBL/GenBank/DDBJ whole genome shotgun (WGS) entry which is preliminary data.</text>
</comment>
<feature type="compositionally biased region" description="Polar residues" evidence="1">
    <location>
        <begin position="200"/>
        <end position="218"/>
    </location>
</feature>
<gene>
    <name evidence="2" type="ORF">M9Y10_043080</name>
</gene>
<keyword evidence="3" id="KW-1185">Reference proteome</keyword>
<feature type="compositionally biased region" description="Polar residues" evidence="1">
    <location>
        <begin position="91"/>
        <end position="113"/>
    </location>
</feature>
<dbReference type="Proteomes" id="UP001470230">
    <property type="component" value="Unassembled WGS sequence"/>
</dbReference>
<protein>
    <recommendedName>
        <fullName evidence="4">Tubby C-terminal domain-containing protein</fullName>
    </recommendedName>
</protein>
<dbReference type="EMBL" id="JAPFFF010000008">
    <property type="protein sequence ID" value="KAK8883977.1"/>
    <property type="molecule type" value="Genomic_DNA"/>
</dbReference>
<evidence type="ECO:0000313" key="2">
    <source>
        <dbReference type="EMBL" id="KAK8883977.1"/>
    </source>
</evidence>
<feature type="compositionally biased region" description="Low complexity" evidence="1">
    <location>
        <begin position="296"/>
        <end position="332"/>
    </location>
</feature>
<feature type="region of interest" description="Disordered" evidence="1">
    <location>
        <begin position="353"/>
        <end position="373"/>
    </location>
</feature>
<evidence type="ECO:0000256" key="1">
    <source>
        <dbReference type="SAM" id="MobiDB-lite"/>
    </source>
</evidence>
<feature type="compositionally biased region" description="Low complexity" evidence="1">
    <location>
        <begin position="219"/>
        <end position="254"/>
    </location>
</feature>
<feature type="compositionally biased region" description="Low complexity" evidence="1">
    <location>
        <begin position="277"/>
        <end position="288"/>
    </location>
</feature>
<sequence>MSLKPVAFKKDIMHTNVSVQPGKAPVLRASLKKKVKLYFSDSESDDGKEMPIPYLKGSSSSESYSDEELNPSIKPTQVRKGFKRPLPANKGNLNPNNMRRSNTVIPRGSTLTNKFLPYPPSAIKLPAPPSKEEKRNKPVYIRKMRKNGDENVTNLVTPQKKISPMRSKSIPDDLYSYSEDEQSYNTSDDYYSSDEESKSQNENPTISPRKTESSKSSPNNVIQRNRINNRNYYLSPNNIINNADSSSSKSSPSDSSEKSNRSNRSSSTNVIKRKNLHSGSNESSPSNSTKKIDFDSSSNKSPTNNSSISDLNIDSAHNDNQANNENICNNNNDSMTTSNINQFSTILKQGINNEPNANLQTPSSPISNGSQTTDAAFEPPQSVCYFMERKIVSKFTKNKLSMTLTRGCYSVISQVLDARDESFKIMYDGKPYTILMESSQCSFSLRRGESYGDEVFSILYNTTKNAIRPKNCVLRFFIKVDGLPNRIQSFQPEFNSDGEAQISFGHRQVIPSVKNMKFLDENQKEILAVMKIGKDQLCIEALSSFPEEIIFVIGVAAFLNHSK</sequence>
<accession>A0ABR2JZ50</accession>
<reference evidence="2 3" key="1">
    <citation type="submission" date="2024-04" db="EMBL/GenBank/DDBJ databases">
        <title>Tritrichomonas musculus Genome.</title>
        <authorList>
            <person name="Alves-Ferreira E."/>
            <person name="Grigg M."/>
            <person name="Lorenzi H."/>
            <person name="Galac M."/>
        </authorList>
    </citation>
    <scope>NUCLEOTIDE SEQUENCE [LARGE SCALE GENOMIC DNA]</scope>
    <source>
        <strain evidence="2 3">EAF2021</strain>
    </source>
</reference>
<name>A0ABR2JZ50_9EUKA</name>
<evidence type="ECO:0000313" key="3">
    <source>
        <dbReference type="Proteomes" id="UP001470230"/>
    </source>
</evidence>
<organism evidence="2 3">
    <name type="scientific">Tritrichomonas musculus</name>
    <dbReference type="NCBI Taxonomy" id="1915356"/>
    <lineage>
        <taxon>Eukaryota</taxon>
        <taxon>Metamonada</taxon>
        <taxon>Parabasalia</taxon>
        <taxon>Tritrichomonadida</taxon>
        <taxon>Tritrichomonadidae</taxon>
        <taxon>Tritrichomonas</taxon>
    </lineage>
</organism>
<feature type="region of interest" description="Disordered" evidence="1">
    <location>
        <begin position="38"/>
        <end position="333"/>
    </location>
</feature>
<evidence type="ECO:0008006" key="4">
    <source>
        <dbReference type="Google" id="ProtNLM"/>
    </source>
</evidence>
<proteinExistence type="predicted"/>